<sequence length="265" mass="28335">MNRPWKTIVSVLISALLVVGIMLTAGCVGLVNPTPSEVMIRGNLIFVDPAYVDGSFVWKLLLDPNGYEPEMTAAVNSSLSPANPVIELGAGIGSLSAYINDKLTMPLNQVSVEPNPYLIPSLEKTKQVNDLGMTIVQKAIGYGSKTVAISVTSDITNNRIVKSDGAIVKSVDVETTTVRKLAEDAGFSSNITLVMNVVGYEHSVVQYEAGFLSENVSSVISAVYSDGKNTPDSFAEKMKLLGFTEKSRETAVNSGYVVMVFTKSV</sequence>
<dbReference type="PROSITE" id="PS51257">
    <property type="entry name" value="PROKAR_LIPOPROTEIN"/>
    <property type="match status" value="1"/>
</dbReference>
<dbReference type="InterPro" id="IPR029063">
    <property type="entry name" value="SAM-dependent_MTases_sf"/>
</dbReference>
<name>A0A644VQ63_9ZZZZ</name>
<comment type="caution">
    <text evidence="1">The sequence shown here is derived from an EMBL/GenBank/DDBJ whole genome shotgun (WGS) entry which is preliminary data.</text>
</comment>
<dbReference type="EMBL" id="VSSQ01000393">
    <property type="protein sequence ID" value="MPL93501.1"/>
    <property type="molecule type" value="Genomic_DNA"/>
</dbReference>
<evidence type="ECO:0000313" key="1">
    <source>
        <dbReference type="EMBL" id="MPL93501.1"/>
    </source>
</evidence>
<dbReference type="SUPFAM" id="SSF53335">
    <property type="entry name" value="S-adenosyl-L-methionine-dependent methyltransferases"/>
    <property type="match status" value="1"/>
</dbReference>
<evidence type="ECO:0008006" key="2">
    <source>
        <dbReference type="Google" id="ProtNLM"/>
    </source>
</evidence>
<dbReference type="AlphaFoldDB" id="A0A644VQ63"/>
<proteinExistence type="predicted"/>
<protein>
    <recommendedName>
        <fullName evidence="2">Methyltransferase FkbM domain-containing protein</fullName>
    </recommendedName>
</protein>
<organism evidence="1">
    <name type="scientific">bioreactor metagenome</name>
    <dbReference type="NCBI Taxonomy" id="1076179"/>
    <lineage>
        <taxon>unclassified sequences</taxon>
        <taxon>metagenomes</taxon>
        <taxon>ecological metagenomes</taxon>
    </lineage>
</organism>
<gene>
    <name evidence="1" type="ORF">SDC9_39632</name>
</gene>
<reference evidence="1" key="1">
    <citation type="submission" date="2019-08" db="EMBL/GenBank/DDBJ databases">
        <authorList>
            <person name="Kucharzyk K."/>
            <person name="Murdoch R.W."/>
            <person name="Higgins S."/>
            <person name="Loffler F."/>
        </authorList>
    </citation>
    <scope>NUCLEOTIDE SEQUENCE</scope>
</reference>
<dbReference type="InterPro" id="IPR006342">
    <property type="entry name" value="FkbM_mtfrase"/>
</dbReference>
<accession>A0A644VQ63</accession>
<dbReference type="Gene3D" id="3.40.50.150">
    <property type="entry name" value="Vaccinia Virus protein VP39"/>
    <property type="match status" value="1"/>
</dbReference>
<dbReference type="NCBIfam" id="TIGR01444">
    <property type="entry name" value="fkbM_fam"/>
    <property type="match status" value="1"/>
</dbReference>